<dbReference type="PANTHER" id="PTHR42937:SF1">
    <property type="entry name" value="DIAMINOPROPIONATE AMMONIA-LYASE"/>
    <property type="match status" value="1"/>
</dbReference>
<dbReference type="RefSeq" id="WP_193489991.1">
    <property type="nucleotide sequence ID" value="NZ_BAAAMC010000017.1"/>
</dbReference>
<comment type="caution">
    <text evidence="4">The sequence shown here is derived from an EMBL/GenBank/DDBJ whole genome shotgun (WGS) entry which is preliminary data.</text>
</comment>
<dbReference type="Gene3D" id="3.40.50.1100">
    <property type="match status" value="2"/>
</dbReference>
<name>A0A7I9WQ24_9MYCO</name>
<protein>
    <submittedName>
        <fullName evidence="4">PLP-dependent lyase/thiolase</fullName>
    </submittedName>
</protein>
<gene>
    <name evidence="4" type="ORF">MMUR_36140</name>
</gene>
<keyword evidence="4" id="KW-0456">Lyase</keyword>
<dbReference type="SUPFAM" id="SSF53686">
    <property type="entry name" value="Tryptophan synthase beta subunit-like PLP-dependent enzymes"/>
    <property type="match status" value="1"/>
</dbReference>
<evidence type="ECO:0000256" key="2">
    <source>
        <dbReference type="ARBA" id="ARBA00022898"/>
    </source>
</evidence>
<sequence>MFGLEVFTNTAANARPHTFATETRDPLRAHRSLPGYAPTPLRDSPTLAQRLGVGRVLVKDESERLGLPSFKILGASWASLLEVQRAWCTPSDEPVTLSSVIARLDRTTGRGLVAATDGNHGRGVARMAALLGLSATILVPAGTARSRIEAIASEHAEVHVVDGTYDEAVLASAQLADDDHLVVSDTSWEGYENAPRAVIDGYSTMFHEIDDATAAADLPAPDVVALQAGVGAFAAAALRHYRAAGPGGPTTVIVEPSGAACLMASARAGVPSKVPGPHTSSMAGLNCGLPSLLAWPVVYGYTDVFVAVPDSCAEDAMRALAVAGVTAGESGAAGLAGLLALVDSGTSRLAGLTPDSCVLVVNTEGATDPENYRRVVASA</sequence>
<comment type="cofactor">
    <cofactor evidence="1">
        <name>pyridoxal 5'-phosphate</name>
        <dbReference type="ChEBI" id="CHEBI:597326"/>
    </cofactor>
</comment>
<dbReference type="GO" id="GO:1901605">
    <property type="term" value="P:alpha-amino acid metabolic process"/>
    <property type="evidence" value="ECO:0007669"/>
    <property type="project" value="UniProtKB-ARBA"/>
</dbReference>
<dbReference type="AlphaFoldDB" id="A0A7I9WQ24"/>
<dbReference type="InterPro" id="IPR001926">
    <property type="entry name" value="TrpB-like_PALP"/>
</dbReference>
<organism evidence="4 5">
    <name type="scientific">Mycolicibacterium murale</name>
    <dbReference type="NCBI Taxonomy" id="182220"/>
    <lineage>
        <taxon>Bacteria</taxon>
        <taxon>Bacillati</taxon>
        <taxon>Actinomycetota</taxon>
        <taxon>Actinomycetes</taxon>
        <taxon>Mycobacteriales</taxon>
        <taxon>Mycobacteriaceae</taxon>
        <taxon>Mycolicibacterium</taxon>
    </lineage>
</organism>
<evidence type="ECO:0000259" key="3">
    <source>
        <dbReference type="Pfam" id="PF00291"/>
    </source>
</evidence>
<evidence type="ECO:0000256" key="1">
    <source>
        <dbReference type="ARBA" id="ARBA00001933"/>
    </source>
</evidence>
<dbReference type="NCBIfam" id="NF006058">
    <property type="entry name" value="PRK08206.1"/>
    <property type="match status" value="1"/>
</dbReference>
<proteinExistence type="predicted"/>
<accession>A0A7I9WQ24</accession>
<feature type="domain" description="Tryptophan synthase beta chain-like PALP" evidence="3">
    <location>
        <begin position="34"/>
        <end position="344"/>
    </location>
</feature>
<reference evidence="4 5" key="1">
    <citation type="journal article" date="2019" name="Emerg. Microbes Infect.">
        <title>Comprehensive subspecies identification of 175 nontuberculous mycobacteria species based on 7547 genomic profiles.</title>
        <authorList>
            <person name="Matsumoto Y."/>
            <person name="Kinjo T."/>
            <person name="Motooka D."/>
            <person name="Nabeya D."/>
            <person name="Jung N."/>
            <person name="Uechi K."/>
            <person name="Horii T."/>
            <person name="Iida T."/>
            <person name="Fujita J."/>
            <person name="Nakamura S."/>
        </authorList>
    </citation>
    <scope>NUCLEOTIDE SEQUENCE [LARGE SCALE GENOMIC DNA]</scope>
    <source>
        <strain evidence="4 5">JCM 13392</strain>
    </source>
</reference>
<evidence type="ECO:0000313" key="5">
    <source>
        <dbReference type="Proteomes" id="UP000465241"/>
    </source>
</evidence>
<keyword evidence="5" id="KW-1185">Reference proteome</keyword>
<dbReference type="InterPro" id="IPR036052">
    <property type="entry name" value="TrpB-like_PALP_sf"/>
</dbReference>
<dbReference type="PANTHER" id="PTHR42937">
    <property type="match status" value="1"/>
</dbReference>
<dbReference type="GO" id="GO:0016829">
    <property type="term" value="F:lyase activity"/>
    <property type="evidence" value="ECO:0007669"/>
    <property type="project" value="UniProtKB-KW"/>
</dbReference>
<evidence type="ECO:0000313" key="4">
    <source>
        <dbReference type="EMBL" id="GFG59478.1"/>
    </source>
</evidence>
<dbReference type="EMBL" id="BLKT01000003">
    <property type="protein sequence ID" value="GFG59478.1"/>
    <property type="molecule type" value="Genomic_DNA"/>
</dbReference>
<dbReference type="Pfam" id="PF00291">
    <property type="entry name" value="PALP"/>
    <property type="match status" value="1"/>
</dbReference>
<dbReference type="Proteomes" id="UP000465241">
    <property type="component" value="Unassembled WGS sequence"/>
</dbReference>
<keyword evidence="2" id="KW-0663">Pyridoxal phosphate</keyword>